<evidence type="ECO:0000256" key="3">
    <source>
        <dbReference type="ARBA" id="ARBA00022448"/>
    </source>
</evidence>
<reference evidence="10 11" key="1">
    <citation type="submission" date="2022-10" db="EMBL/GenBank/DDBJ databases">
        <title>Weissella fermenti sp. nov., isolated from fermented cabbage.</title>
        <authorList>
            <person name="Lee J.K."/>
            <person name="Baek J.H."/>
            <person name="Choi D.G."/>
            <person name="Kim J.M."/>
            <person name="Jeon C.O."/>
        </authorList>
    </citation>
    <scope>NUCLEOTIDE SEQUENCE [LARGE SCALE GENOMIC DNA]</scope>
    <source>
        <strain evidence="10 11">KACC 18534</strain>
    </source>
</reference>
<comment type="caution">
    <text evidence="10">The sequence shown here is derived from an EMBL/GenBank/DDBJ whole genome shotgun (WGS) entry which is preliminary data.</text>
</comment>
<dbReference type="Proteomes" id="UP001526225">
    <property type="component" value="Unassembled WGS sequence"/>
</dbReference>
<evidence type="ECO:0000256" key="7">
    <source>
        <dbReference type="ARBA" id="ARBA00023136"/>
    </source>
</evidence>
<dbReference type="Pfam" id="PF01061">
    <property type="entry name" value="ABC2_membrane"/>
    <property type="match status" value="1"/>
</dbReference>
<feature type="transmembrane region" description="Helical" evidence="8">
    <location>
        <begin position="148"/>
        <end position="174"/>
    </location>
</feature>
<gene>
    <name evidence="10" type="ORF">OIT44_05880</name>
</gene>
<accession>A0ABT3E580</accession>
<organism evidence="10 11">
    <name type="scientific">Weissella ceti</name>
    <dbReference type="NCBI Taxonomy" id="759620"/>
    <lineage>
        <taxon>Bacteria</taxon>
        <taxon>Bacillati</taxon>
        <taxon>Bacillota</taxon>
        <taxon>Bacilli</taxon>
        <taxon>Lactobacillales</taxon>
        <taxon>Lactobacillaceae</taxon>
        <taxon>Weissella</taxon>
    </lineage>
</organism>
<keyword evidence="7 8" id="KW-0472">Membrane</keyword>
<protein>
    <submittedName>
        <fullName evidence="10">ABC transporter permease</fullName>
    </submittedName>
</protein>
<feature type="transmembrane region" description="Helical" evidence="8">
    <location>
        <begin position="240"/>
        <end position="258"/>
    </location>
</feature>
<comment type="subcellular location">
    <subcellularLocation>
        <location evidence="1">Cell membrane</location>
        <topology evidence="1">Multi-pass membrane protein</topology>
    </subcellularLocation>
</comment>
<keyword evidence="4" id="KW-1003">Cell membrane</keyword>
<keyword evidence="6 8" id="KW-1133">Transmembrane helix</keyword>
<dbReference type="InterPro" id="IPR013525">
    <property type="entry name" value="ABC2_TM"/>
</dbReference>
<evidence type="ECO:0000256" key="1">
    <source>
        <dbReference type="ARBA" id="ARBA00004651"/>
    </source>
</evidence>
<dbReference type="RefSeq" id="WP_213409101.1">
    <property type="nucleotide sequence ID" value="NZ_CP074441.1"/>
</dbReference>
<evidence type="ECO:0000256" key="8">
    <source>
        <dbReference type="SAM" id="Phobius"/>
    </source>
</evidence>
<evidence type="ECO:0000259" key="9">
    <source>
        <dbReference type="Pfam" id="PF01061"/>
    </source>
</evidence>
<evidence type="ECO:0000256" key="4">
    <source>
        <dbReference type="ARBA" id="ARBA00022475"/>
    </source>
</evidence>
<dbReference type="PANTHER" id="PTHR30413">
    <property type="entry name" value="INNER MEMBRANE TRANSPORT PERMEASE"/>
    <property type="match status" value="1"/>
</dbReference>
<evidence type="ECO:0000313" key="10">
    <source>
        <dbReference type="EMBL" id="MCW0953586.1"/>
    </source>
</evidence>
<dbReference type="PANTHER" id="PTHR30413:SF10">
    <property type="entry name" value="CAPSULE POLYSACCHARIDE EXPORT INNER-MEMBRANE PROTEIN CTRC"/>
    <property type="match status" value="1"/>
</dbReference>
<evidence type="ECO:0000313" key="11">
    <source>
        <dbReference type="Proteomes" id="UP001526225"/>
    </source>
</evidence>
<name>A0ABT3E580_9LACO</name>
<keyword evidence="3" id="KW-0813">Transport</keyword>
<keyword evidence="5 8" id="KW-0812">Transmembrane</keyword>
<evidence type="ECO:0000256" key="6">
    <source>
        <dbReference type="ARBA" id="ARBA00022989"/>
    </source>
</evidence>
<evidence type="ECO:0000256" key="5">
    <source>
        <dbReference type="ARBA" id="ARBA00022692"/>
    </source>
</evidence>
<sequence>MQNVKQFIKEIFANRVVSQRLARFNVDNKWANSYLGSVWDYIEPMLFIAIYFLVFGMGVYQGDVDGQPYLLWLLTAIVPWFYIQEVYNRGLSSIKGQVSTLSKTSFPLSIAITIPMLEGLRRYIVMTILFIGIMLMCGYMPVLYWLQVFYAIFAMVMMLLAFNLINSTLALLIPDYKSAMSALFRIIFYSSGVVVNLNSPSMPYIVTALLKLSPFNYVVNIFRDTLLYQRWFWQDMGHMIFFWGTIGVLFFIGTMMHMRFRDTFTELL</sequence>
<comment type="similarity">
    <text evidence="2">Belongs to the ABC-2 integral membrane protein family.</text>
</comment>
<feature type="transmembrane region" description="Helical" evidence="8">
    <location>
        <begin position="123"/>
        <end position="142"/>
    </location>
</feature>
<feature type="domain" description="ABC-2 type transporter transmembrane" evidence="9">
    <location>
        <begin position="22"/>
        <end position="226"/>
    </location>
</feature>
<feature type="transmembrane region" description="Helical" evidence="8">
    <location>
        <begin position="186"/>
        <end position="206"/>
    </location>
</feature>
<keyword evidence="11" id="KW-1185">Reference proteome</keyword>
<dbReference type="EMBL" id="JAOZFE010000006">
    <property type="protein sequence ID" value="MCW0953586.1"/>
    <property type="molecule type" value="Genomic_DNA"/>
</dbReference>
<feature type="transmembrane region" description="Helical" evidence="8">
    <location>
        <begin position="66"/>
        <end position="83"/>
    </location>
</feature>
<proteinExistence type="inferred from homology"/>
<evidence type="ECO:0000256" key="2">
    <source>
        <dbReference type="ARBA" id="ARBA00007783"/>
    </source>
</evidence>
<feature type="transmembrane region" description="Helical" evidence="8">
    <location>
        <begin position="38"/>
        <end position="60"/>
    </location>
</feature>